<dbReference type="Pfam" id="PF00005">
    <property type="entry name" value="ABC_tran"/>
    <property type="match status" value="1"/>
</dbReference>
<dbReference type="SUPFAM" id="SSF52540">
    <property type="entry name" value="P-loop containing nucleoside triphosphate hydrolases"/>
    <property type="match status" value="1"/>
</dbReference>
<evidence type="ECO:0000256" key="4">
    <source>
        <dbReference type="ARBA" id="ARBA00022741"/>
    </source>
</evidence>
<dbReference type="Gene3D" id="3.40.50.300">
    <property type="entry name" value="P-loop containing nucleotide triphosphate hydrolases"/>
    <property type="match status" value="1"/>
</dbReference>
<dbReference type="GO" id="GO:0005524">
    <property type="term" value="F:ATP binding"/>
    <property type="evidence" value="ECO:0007669"/>
    <property type="project" value="UniProtKB-KW"/>
</dbReference>
<feature type="transmembrane region" description="Helical" evidence="8">
    <location>
        <begin position="121"/>
        <end position="139"/>
    </location>
</feature>
<evidence type="ECO:0000256" key="3">
    <source>
        <dbReference type="ARBA" id="ARBA00022692"/>
    </source>
</evidence>
<dbReference type="InterPro" id="IPR027417">
    <property type="entry name" value="P-loop_NTPase"/>
</dbReference>
<dbReference type="Gene3D" id="1.20.1560.10">
    <property type="entry name" value="ABC transporter type 1, transmembrane domain"/>
    <property type="match status" value="1"/>
</dbReference>
<name>A0A1V1P1U9_9BACT</name>
<dbReference type="SUPFAM" id="SSF90123">
    <property type="entry name" value="ABC transporter transmembrane region"/>
    <property type="match status" value="1"/>
</dbReference>
<accession>A0A1V1P1U9</accession>
<comment type="subcellular location">
    <subcellularLocation>
        <location evidence="1">Cell membrane</location>
        <topology evidence="1">Multi-pass membrane protein</topology>
    </subcellularLocation>
</comment>
<evidence type="ECO:0000313" key="12">
    <source>
        <dbReference type="Proteomes" id="UP000189670"/>
    </source>
</evidence>
<evidence type="ECO:0000313" key="11">
    <source>
        <dbReference type="EMBL" id="ETR68725.1"/>
    </source>
</evidence>
<dbReference type="PROSITE" id="PS50929">
    <property type="entry name" value="ABC_TM1F"/>
    <property type="match status" value="1"/>
</dbReference>
<keyword evidence="7 8" id="KW-0472">Membrane</keyword>
<evidence type="ECO:0000256" key="5">
    <source>
        <dbReference type="ARBA" id="ARBA00022840"/>
    </source>
</evidence>
<proteinExistence type="predicted"/>
<evidence type="ECO:0000256" key="8">
    <source>
        <dbReference type="SAM" id="Phobius"/>
    </source>
</evidence>
<dbReference type="PROSITE" id="PS50893">
    <property type="entry name" value="ABC_TRANSPORTER_2"/>
    <property type="match status" value="1"/>
</dbReference>
<feature type="transmembrane region" description="Helical" evidence="8">
    <location>
        <begin position="145"/>
        <end position="163"/>
    </location>
</feature>
<dbReference type="PANTHER" id="PTHR43553">
    <property type="entry name" value="HEAVY METAL TRANSPORTER"/>
    <property type="match status" value="1"/>
</dbReference>
<feature type="transmembrane region" description="Helical" evidence="8">
    <location>
        <begin position="261"/>
        <end position="279"/>
    </location>
</feature>
<dbReference type="InterPro" id="IPR036640">
    <property type="entry name" value="ABC1_TM_sf"/>
</dbReference>
<dbReference type="PANTHER" id="PTHR43553:SF11">
    <property type="entry name" value="ABC TRANSPORTER ATP-BINDING_PERMEASE PROTEIN YOJI"/>
    <property type="match status" value="1"/>
</dbReference>
<keyword evidence="2" id="KW-0813">Transport</keyword>
<dbReference type="InterPro" id="IPR003593">
    <property type="entry name" value="AAA+_ATPase"/>
</dbReference>
<dbReference type="GO" id="GO:0140359">
    <property type="term" value="F:ABC-type transporter activity"/>
    <property type="evidence" value="ECO:0007669"/>
    <property type="project" value="InterPro"/>
</dbReference>
<feature type="transmembrane region" description="Helical" evidence="8">
    <location>
        <begin position="43"/>
        <end position="61"/>
    </location>
</feature>
<dbReference type="InterPro" id="IPR050095">
    <property type="entry name" value="ECF_ABC_transporter_ATP-bd"/>
</dbReference>
<comment type="caution">
    <text evidence="11">The sequence shown here is derived from an EMBL/GenBank/DDBJ whole genome shotgun (WGS) entry which is preliminary data.</text>
</comment>
<organism evidence="11 12">
    <name type="scientific">Candidatus Magnetoglobus multicellularis str. Araruama</name>
    <dbReference type="NCBI Taxonomy" id="890399"/>
    <lineage>
        <taxon>Bacteria</taxon>
        <taxon>Pseudomonadati</taxon>
        <taxon>Thermodesulfobacteriota</taxon>
        <taxon>Desulfobacteria</taxon>
        <taxon>Desulfobacterales</taxon>
        <taxon>Desulfobacteraceae</taxon>
        <taxon>Candidatus Magnetoglobus</taxon>
    </lineage>
</organism>
<dbReference type="AlphaFoldDB" id="A0A1V1P1U9"/>
<feature type="transmembrane region" description="Helical" evidence="8">
    <location>
        <begin position="229"/>
        <end position="249"/>
    </location>
</feature>
<reference evidence="12" key="1">
    <citation type="submission" date="2012-11" db="EMBL/GenBank/DDBJ databases">
        <authorList>
            <person name="Lucero-Rivera Y.E."/>
            <person name="Tovar-Ramirez D."/>
        </authorList>
    </citation>
    <scope>NUCLEOTIDE SEQUENCE [LARGE SCALE GENOMIC DNA]</scope>
    <source>
        <strain evidence="12">Araruama</strain>
    </source>
</reference>
<keyword evidence="3 8" id="KW-0812">Transmembrane</keyword>
<evidence type="ECO:0000259" key="10">
    <source>
        <dbReference type="PROSITE" id="PS50929"/>
    </source>
</evidence>
<dbReference type="GO" id="GO:0043190">
    <property type="term" value="C:ATP-binding cassette (ABC) transporter complex"/>
    <property type="evidence" value="ECO:0007669"/>
    <property type="project" value="TreeGrafter"/>
</dbReference>
<evidence type="ECO:0000256" key="6">
    <source>
        <dbReference type="ARBA" id="ARBA00022989"/>
    </source>
</evidence>
<feature type="transmembrane region" description="Helical" evidence="8">
    <location>
        <begin position="12"/>
        <end position="31"/>
    </location>
</feature>
<keyword evidence="4" id="KW-0547">Nucleotide-binding</keyword>
<dbReference type="GO" id="GO:0016887">
    <property type="term" value="F:ATP hydrolysis activity"/>
    <property type="evidence" value="ECO:0007669"/>
    <property type="project" value="InterPro"/>
</dbReference>
<evidence type="ECO:0000256" key="2">
    <source>
        <dbReference type="ARBA" id="ARBA00022448"/>
    </source>
</evidence>
<keyword evidence="5 11" id="KW-0067">ATP-binding</keyword>
<feature type="domain" description="ABC transporter" evidence="9">
    <location>
        <begin position="318"/>
        <end position="530"/>
    </location>
</feature>
<dbReference type="InterPro" id="IPR003439">
    <property type="entry name" value="ABC_transporter-like_ATP-bd"/>
</dbReference>
<sequence length="531" mass="61205">MIEFQLNKQAFHIILATVIASVASTGLILIINEALEDIVIKSIDQYHLYCYGMCFIILIAAKRTALRTARKYVESRILSVRAAIGDMIRQASMQFIDQLEKADIYVKMSTDARRISRSSEIMIHICHSILTILFCTLYIGHICLTSLIILVSFIVIALVIRHVQVRILYQDLHAVTNEETDLYEEFGDILHGFKEIKINHSKNEDLYDKHLKPGIQSVKQTRTRVAIQMARYQTFLEAIIFLYMAWIIYGMQMDFMSKAKIITIFIFMLPSLYVIDTFLPNMNRTLVSMKRINLLFKHLSETQQLPIFQGKITNLKSIQAEQIAFRYYDKQGTISYSIGPIDISFHCGEIVFITGGNGSGKSTFAKVLTGLYPPSEGQFIINDQKVSMLNHRYLFSAIMADYHLFDRFYGVQAIDNNKVDELLFQMKLDTKVKWENNQFCHSPLSTGQQKRLALIIALIEDKPVYVFDEWAADQDTNFKEYFYRHVIVQLKQKGKLVIVITHDEMFFDCADRVVTMEYGGIQGAEKNNLVK</sequence>
<evidence type="ECO:0000256" key="1">
    <source>
        <dbReference type="ARBA" id="ARBA00004651"/>
    </source>
</evidence>
<keyword evidence="6 8" id="KW-1133">Transmembrane helix</keyword>
<dbReference type="SMART" id="SM00382">
    <property type="entry name" value="AAA"/>
    <property type="match status" value="1"/>
</dbReference>
<gene>
    <name evidence="11" type="ORF">OMM_04391</name>
</gene>
<dbReference type="Proteomes" id="UP000189670">
    <property type="component" value="Unassembled WGS sequence"/>
</dbReference>
<evidence type="ECO:0000259" key="9">
    <source>
        <dbReference type="PROSITE" id="PS50893"/>
    </source>
</evidence>
<evidence type="ECO:0000256" key="7">
    <source>
        <dbReference type="ARBA" id="ARBA00023136"/>
    </source>
</evidence>
<dbReference type="InterPro" id="IPR011527">
    <property type="entry name" value="ABC1_TM_dom"/>
</dbReference>
<feature type="domain" description="ABC transmembrane type-1" evidence="10">
    <location>
        <begin position="13"/>
        <end position="249"/>
    </location>
</feature>
<dbReference type="EMBL" id="ATBP01000850">
    <property type="protein sequence ID" value="ETR68725.1"/>
    <property type="molecule type" value="Genomic_DNA"/>
</dbReference>
<protein>
    <submittedName>
        <fullName evidence="11">ATP-binding cassette transporter</fullName>
    </submittedName>
</protein>